<organism evidence="1 2">
    <name type="scientific">Dreissena polymorpha</name>
    <name type="common">Zebra mussel</name>
    <name type="synonym">Mytilus polymorpha</name>
    <dbReference type="NCBI Taxonomy" id="45954"/>
    <lineage>
        <taxon>Eukaryota</taxon>
        <taxon>Metazoa</taxon>
        <taxon>Spiralia</taxon>
        <taxon>Lophotrochozoa</taxon>
        <taxon>Mollusca</taxon>
        <taxon>Bivalvia</taxon>
        <taxon>Autobranchia</taxon>
        <taxon>Heteroconchia</taxon>
        <taxon>Euheterodonta</taxon>
        <taxon>Imparidentia</taxon>
        <taxon>Neoheterodontei</taxon>
        <taxon>Myida</taxon>
        <taxon>Dreissenoidea</taxon>
        <taxon>Dreissenidae</taxon>
        <taxon>Dreissena</taxon>
    </lineage>
</organism>
<gene>
    <name evidence="1" type="ORF">DPMN_123747</name>
</gene>
<evidence type="ECO:0000313" key="1">
    <source>
        <dbReference type="EMBL" id="KAH3821979.1"/>
    </source>
</evidence>
<evidence type="ECO:0000313" key="2">
    <source>
        <dbReference type="Proteomes" id="UP000828390"/>
    </source>
</evidence>
<reference evidence="1" key="2">
    <citation type="submission" date="2020-11" db="EMBL/GenBank/DDBJ databases">
        <authorList>
            <person name="McCartney M.A."/>
            <person name="Auch B."/>
            <person name="Kono T."/>
            <person name="Mallez S."/>
            <person name="Becker A."/>
            <person name="Gohl D.M."/>
            <person name="Silverstein K.A.T."/>
            <person name="Koren S."/>
            <person name="Bechman K.B."/>
            <person name="Herman A."/>
            <person name="Abrahante J.E."/>
            <person name="Garbe J."/>
        </authorList>
    </citation>
    <scope>NUCLEOTIDE SEQUENCE</scope>
    <source>
        <strain evidence="1">Duluth1</strain>
        <tissue evidence="1">Whole animal</tissue>
    </source>
</reference>
<keyword evidence="2" id="KW-1185">Reference proteome</keyword>
<comment type="caution">
    <text evidence="1">The sequence shown here is derived from an EMBL/GenBank/DDBJ whole genome shotgun (WGS) entry which is preliminary data.</text>
</comment>
<accession>A0A9D4GRH2</accession>
<reference evidence="1" key="1">
    <citation type="journal article" date="2019" name="bioRxiv">
        <title>The Genome of the Zebra Mussel, Dreissena polymorpha: A Resource for Invasive Species Research.</title>
        <authorList>
            <person name="McCartney M.A."/>
            <person name="Auch B."/>
            <person name="Kono T."/>
            <person name="Mallez S."/>
            <person name="Zhang Y."/>
            <person name="Obille A."/>
            <person name="Becker A."/>
            <person name="Abrahante J.E."/>
            <person name="Garbe J."/>
            <person name="Badalamenti J.P."/>
            <person name="Herman A."/>
            <person name="Mangelson H."/>
            <person name="Liachko I."/>
            <person name="Sullivan S."/>
            <person name="Sone E.D."/>
            <person name="Koren S."/>
            <person name="Silverstein K.A.T."/>
            <person name="Beckman K.B."/>
            <person name="Gohl D.M."/>
        </authorList>
    </citation>
    <scope>NUCLEOTIDE SEQUENCE</scope>
    <source>
        <strain evidence="1">Duluth1</strain>
        <tissue evidence="1">Whole animal</tissue>
    </source>
</reference>
<sequence>MTRVNLKLNDRGSGHWVGKVAQELRTSCIHNDASLLTHVLVIPLFELVDHG</sequence>
<protein>
    <submittedName>
        <fullName evidence="1">Uncharacterized protein</fullName>
    </submittedName>
</protein>
<dbReference type="EMBL" id="JAIWYP010000005">
    <property type="protein sequence ID" value="KAH3821979.1"/>
    <property type="molecule type" value="Genomic_DNA"/>
</dbReference>
<dbReference type="Proteomes" id="UP000828390">
    <property type="component" value="Unassembled WGS sequence"/>
</dbReference>
<name>A0A9D4GRH2_DREPO</name>
<proteinExistence type="predicted"/>
<dbReference type="AlphaFoldDB" id="A0A9D4GRH2"/>